<evidence type="ECO:0000313" key="7">
    <source>
        <dbReference type="Proteomes" id="UP000321805"/>
    </source>
</evidence>
<evidence type="ECO:0000259" key="5">
    <source>
        <dbReference type="Pfam" id="PF16925"/>
    </source>
</evidence>
<dbReference type="AlphaFoldDB" id="A0A5B8U1R3"/>
<accession>A0A5B8U1R3</accession>
<keyword evidence="1" id="KW-0805">Transcription regulation</keyword>
<dbReference type="InterPro" id="IPR009057">
    <property type="entry name" value="Homeodomain-like_sf"/>
</dbReference>
<dbReference type="OrthoDB" id="326421at2"/>
<keyword evidence="3" id="KW-0804">Transcription</keyword>
<dbReference type="GO" id="GO:0003677">
    <property type="term" value="F:DNA binding"/>
    <property type="evidence" value="ECO:0007669"/>
    <property type="project" value="UniProtKB-KW"/>
</dbReference>
<dbReference type="Gene3D" id="1.10.10.60">
    <property type="entry name" value="Homeodomain-like"/>
    <property type="match status" value="1"/>
</dbReference>
<keyword evidence="7" id="KW-1185">Reference proteome</keyword>
<dbReference type="Pfam" id="PF16925">
    <property type="entry name" value="TetR_C_13"/>
    <property type="match status" value="1"/>
</dbReference>
<evidence type="ECO:0000256" key="2">
    <source>
        <dbReference type="ARBA" id="ARBA00023125"/>
    </source>
</evidence>
<dbReference type="KEGG" id="bsol:FSW04_04580"/>
<dbReference type="Proteomes" id="UP000321805">
    <property type="component" value="Chromosome"/>
</dbReference>
<dbReference type="PANTHER" id="PTHR47506:SF6">
    <property type="entry name" value="HTH-TYPE TRANSCRIPTIONAL REPRESSOR NEMR"/>
    <property type="match status" value="1"/>
</dbReference>
<dbReference type="Gene3D" id="1.10.357.10">
    <property type="entry name" value="Tetracycline Repressor, domain 2"/>
    <property type="match status" value="1"/>
</dbReference>
<proteinExistence type="predicted"/>
<organism evidence="6 7">
    <name type="scientific">Baekduia soli</name>
    <dbReference type="NCBI Taxonomy" id="496014"/>
    <lineage>
        <taxon>Bacteria</taxon>
        <taxon>Bacillati</taxon>
        <taxon>Actinomycetota</taxon>
        <taxon>Thermoleophilia</taxon>
        <taxon>Solirubrobacterales</taxon>
        <taxon>Baekduiaceae</taxon>
        <taxon>Baekduia</taxon>
    </lineage>
</organism>
<evidence type="ECO:0000259" key="4">
    <source>
        <dbReference type="Pfam" id="PF00440"/>
    </source>
</evidence>
<dbReference type="InterPro" id="IPR011075">
    <property type="entry name" value="TetR_C"/>
</dbReference>
<evidence type="ECO:0000313" key="6">
    <source>
        <dbReference type="EMBL" id="QEC46936.1"/>
    </source>
</evidence>
<feature type="domain" description="HTH tetR-type" evidence="4">
    <location>
        <begin position="16"/>
        <end position="61"/>
    </location>
</feature>
<dbReference type="RefSeq" id="WP_146916731.1">
    <property type="nucleotide sequence ID" value="NZ_CP042430.1"/>
</dbReference>
<reference evidence="6 7" key="1">
    <citation type="journal article" date="2018" name="J. Microbiol.">
        <title>Baekduia soli gen. nov., sp. nov., a novel bacterium isolated from the soil of Baekdu Mountain and proposal of a novel family name, Baekduiaceae fam. nov.</title>
        <authorList>
            <person name="An D.S."/>
            <person name="Siddiqi M.Z."/>
            <person name="Kim K.H."/>
            <person name="Yu H.S."/>
            <person name="Im W.T."/>
        </authorList>
    </citation>
    <scope>NUCLEOTIDE SEQUENCE [LARGE SCALE GENOMIC DNA]</scope>
    <source>
        <strain evidence="6 7">BR7-21</strain>
    </source>
</reference>
<dbReference type="InterPro" id="IPR036271">
    <property type="entry name" value="Tet_transcr_reg_TetR-rel_C_sf"/>
</dbReference>
<keyword evidence="2" id="KW-0238">DNA-binding</keyword>
<dbReference type="InterPro" id="IPR001647">
    <property type="entry name" value="HTH_TetR"/>
</dbReference>
<feature type="domain" description="Tetracyclin repressor-like C-terminal" evidence="5">
    <location>
        <begin position="84"/>
        <end position="192"/>
    </location>
</feature>
<dbReference type="EMBL" id="CP042430">
    <property type="protein sequence ID" value="QEC46936.1"/>
    <property type="molecule type" value="Genomic_DNA"/>
</dbReference>
<evidence type="ECO:0000256" key="1">
    <source>
        <dbReference type="ARBA" id="ARBA00023015"/>
    </source>
</evidence>
<evidence type="ECO:0000256" key="3">
    <source>
        <dbReference type="ARBA" id="ARBA00023163"/>
    </source>
</evidence>
<name>A0A5B8U1R3_9ACTN</name>
<protein>
    <submittedName>
        <fullName evidence="6">TetR/AcrR family transcriptional regulator</fullName>
    </submittedName>
</protein>
<gene>
    <name evidence="6" type="ORF">FSW04_04580</name>
</gene>
<dbReference type="Pfam" id="PF00440">
    <property type="entry name" value="TetR_N"/>
    <property type="match status" value="1"/>
</dbReference>
<sequence length="207" mass="21943">MPRRSAAEALQTRSAIVERSVAVASVDGLDGLTIGRVAGELHMSKAGVLGHFGTKEGLQLAALEAAVGTFTHEVWEPAAGATPGRPRLLAVADGWLSYLERDVFPGGCFVTAAACEFDDRPGPVREALARHQARWLRALAADARVALRAGDLPRATDPADVAFGLNAVAMGVNQARRLLADPEATARGWRAMRALLHAPRARRRTGV</sequence>
<dbReference type="SUPFAM" id="SSF46689">
    <property type="entry name" value="Homeodomain-like"/>
    <property type="match status" value="1"/>
</dbReference>
<dbReference type="PANTHER" id="PTHR47506">
    <property type="entry name" value="TRANSCRIPTIONAL REGULATORY PROTEIN"/>
    <property type="match status" value="1"/>
</dbReference>
<dbReference type="SUPFAM" id="SSF48498">
    <property type="entry name" value="Tetracyclin repressor-like, C-terminal domain"/>
    <property type="match status" value="1"/>
</dbReference>